<evidence type="ECO:0000259" key="1">
    <source>
        <dbReference type="Pfam" id="PF02771"/>
    </source>
</evidence>
<accession>A0A1T0A644</accession>
<dbReference type="InterPro" id="IPR009100">
    <property type="entry name" value="AcylCoA_DH/oxidase_NM_dom_sf"/>
</dbReference>
<dbReference type="EMBL" id="MUXU01000027">
    <property type="protein sequence ID" value="OOR90811.1"/>
    <property type="molecule type" value="Genomic_DNA"/>
</dbReference>
<dbReference type="GO" id="GO:0050660">
    <property type="term" value="F:flavin adenine dinucleotide binding"/>
    <property type="evidence" value="ECO:0007669"/>
    <property type="project" value="InterPro"/>
</dbReference>
<dbReference type="InterPro" id="IPR013786">
    <property type="entry name" value="AcylCoA_DH/ox_N"/>
</dbReference>
<dbReference type="RefSeq" id="WP_078276239.1">
    <property type="nucleotide sequence ID" value="NZ_MUXU01000027.1"/>
</dbReference>
<evidence type="ECO:0000313" key="2">
    <source>
        <dbReference type="EMBL" id="OOR90811.1"/>
    </source>
</evidence>
<protein>
    <submittedName>
        <fullName evidence="2">Acyl-CoA dehydrogenase</fullName>
    </submittedName>
</protein>
<dbReference type="InterPro" id="IPR046373">
    <property type="entry name" value="Acyl-CoA_Oxase/DH_mid-dom_sf"/>
</dbReference>
<dbReference type="SUPFAM" id="SSF56645">
    <property type="entry name" value="Acyl-CoA dehydrogenase NM domain-like"/>
    <property type="match status" value="1"/>
</dbReference>
<dbReference type="PANTHER" id="PTHR43884:SF12">
    <property type="entry name" value="ISOVALERYL-COA DEHYDROGENASE, MITOCHONDRIAL-RELATED"/>
    <property type="match status" value="1"/>
</dbReference>
<feature type="domain" description="Acyl-CoA dehydrogenase/oxidase N-terminal" evidence="1">
    <location>
        <begin position="9"/>
        <end position="107"/>
    </location>
</feature>
<dbReference type="STRING" id="34060.B0181_04210"/>
<dbReference type="AlphaFoldDB" id="A0A1T0A644"/>
<keyword evidence="4" id="KW-1185">Reference proteome</keyword>
<dbReference type="Proteomes" id="UP000190435">
    <property type="component" value="Unassembled WGS sequence"/>
</dbReference>
<reference evidence="2 4" key="1">
    <citation type="submission" date="2017-02" db="EMBL/GenBank/DDBJ databases">
        <title>Draft genome sequence of Moraxella caviae CCUG 355 type strain.</title>
        <authorList>
            <person name="Engstrom-Jakobsson H."/>
            <person name="Salva-Serra F."/>
            <person name="Thorell K."/>
            <person name="Gonzales-Siles L."/>
            <person name="Karlsson R."/>
            <person name="Boulund F."/>
            <person name="Engstrand L."/>
            <person name="Moore E."/>
        </authorList>
    </citation>
    <scope>NUCLEOTIDE SEQUENCE [LARGE SCALE GENOMIC DNA]</scope>
    <source>
        <strain evidence="2 4">CCUG 355</strain>
    </source>
</reference>
<dbReference type="PANTHER" id="PTHR43884">
    <property type="entry name" value="ACYL-COA DEHYDROGENASE"/>
    <property type="match status" value="1"/>
</dbReference>
<gene>
    <name evidence="2" type="ORF">B0181_04210</name>
    <name evidence="3" type="ORF">NCTC10293_00988</name>
</gene>
<sequence length="376" mass="41224">MTAAFDFSDHSAFLTTIKTLAQETLSPKVLDIDKGYYPLDEMAVLGKAGLFAPHLNEYGNRFDLAILANAQVGRVCGTTAFLTWCHQVMGLYLDQSNNAALKGEFLANHTLANTFGGTALSNPMKTWANIETMKFTAKKDGNGYKISGILPWISHIKDGQYCGAVAKIDGTEDEIFFLLHFDKARAGTWQLHACPEFSGMEGSSTLRIELTEYPISSDDIIANPCKDYITRIRGAFVLMQMGIGAGIILGAIDDIKQGTAVSNAYLQDQAGNLTAELDALVARTAELAKTPFNTDKDFFLDVLNVREQGALLALRATQAAMLHQGAKGYLMTAAPQRRLREAQFVAIVTPAIKHLRYLSHQLMGEPAVKRDIEFYI</sequence>
<evidence type="ECO:0000313" key="4">
    <source>
        <dbReference type="Proteomes" id="UP000190435"/>
    </source>
</evidence>
<evidence type="ECO:0000313" key="3">
    <source>
        <dbReference type="EMBL" id="STZ10638.1"/>
    </source>
</evidence>
<dbReference type="Proteomes" id="UP000255279">
    <property type="component" value="Unassembled WGS sequence"/>
</dbReference>
<proteinExistence type="predicted"/>
<dbReference type="OrthoDB" id="2564795at2"/>
<name>A0A1T0A644_9GAMM</name>
<reference evidence="3 5" key="2">
    <citation type="submission" date="2018-06" db="EMBL/GenBank/DDBJ databases">
        <authorList>
            <consortium name="Pathogen Informatics"/>
            <person name="Doyle S."/>
        </authorList>
    </citation>
    <scope>NUCLEOTIDE SEQUENCE [LARGE SCALE GENOMIC DNA]</scope>
    <source>
        <strain evidence="3 5">NCTC10293</strain>
    </source>
</reference>
<dbReference type="Gene3D" id="2.40.110.10">
    <property type="entry name" value="Butyryl-CoA Dehydrogenase, subunit A, domain 2"/>
    <property type="match status" value="1"/>
</dbReference>
<dbReference type="Pfam" id="PF02771">
    <property type="entry name" value="Acyl-CoA_dh_N"/>
    <property type="match status" value="1"/>
</dbReference>
<evidence type="ECO:0000313" key="5">
    <source>
        <dbReference type="Proteomes" id="UP000255279"/>
    </source>
</evidence>
<organism evidence="2 4">
    <name type="scientific">Moraxella caviae</name>
    <dbReference type="NCBI Taxonomy" id="34060"/>
    <lineage>
        <taxon>Bacteria</taxon>
        <taxon>Pseudomonadati</taxon>
        <taxon>Pseudomonadota</taxon>
        <taxon>Gammaproteobacteria</taxon>
        <taxon>Moraxellales</taxon>
        <taxon>Moraxellaceae</taxon>
        <taxon>Moraxella</taxon>
    </lineage>
</organism>
<dbReference type="GO" id="GO:0003995">
    <property type="term" value="F:acyl-CoA dehydrogenase activity"/>
    <property type="evidence" value="ECO:0007669"/>
    <property type="project" value="TreeGrafter"/>
</dbReference>
<dbReference type="EMBL" id="UGQE01000001">
    <property type="protein sequence ID" value="STZ10638.1"/>
    <property type="molecule type" value="Genomic_DNA"/>
</dbReference>